<reference evidence="1" key="1">
    <citation type="journal article" date="2017" name="Nature">
        <title>The sunflower genome provides insights into oil metabolism, flowering and Asterid evolution.</title>
        <authorList>
            <person name="Badouin H."/>
            <person name="Gouzy J."/>
            <person name="Grassa C.J."/>
            <person name="Murat F."/>
            <person name="Staton S.E."/>
            <person name="Cottret L."/>
            <person name="Lelandais-Briere C."/>
            <person name="Owens G.L."/>
            <person name="Carrere S."/>
            <person name="Mayjonade B."/>
            <person name="Legrand L."/>
            <person name="Gill N."/>
            <person name="Kane N.C."/>
            <person name="Bowers J.E."/>
            <person name="Hubner S."/>
            <person name="Bellec A."/>
            <person name="Berard A."/>
            <person name="Berges H."/>
            <person name="Blanchet N."/>
            <person name="Boniface M.C."/>
            <person name="Brunel D."/>
            <person name="Catrice O."/>
            <person name="Chaidir N."/>
            <person name="Claudel C."/>
            <person name="Donnadieu C."/>
            <person name="Faraut T."/>
            <person name="Fievet G."/>
            <person name="Helmstetter N."/>
            <person name="King M."/>
            <person name="Knapp S.J."/>
            <person name="Lai Z."/>
            <person name="Le Paslier M.C."/>
            <person name="Lippi Y."/>
            <person name="Lorenzon L."/>
            <person name="Mandel J.R."/>
            <person name="Marage G."/>
            <person name="Marchand G."/>
            <person name="Marquand E."/>
            <person name="Bret-Mestries E."/>
            <person name="Morien E."/>
            <person name="Nambeesan S."/>
            <person name="Nguyen T."/>
            <person name="Pegot-Espagnet P."/>
            <person name="Pouilly N."/>
            <person name="Raftis F."/>
            <person name="Sallet E."/>
            <person name="Schiex T."/>
            <person name="Thomas J."/>
            <person name="Vandecasteele C."/>
            <person name="Vares D."/>
            <person name="Vear F."/>
            <person name="Vautrin S."/>
            <person name="Crespi M."/>
            <person name="Mangin B."/>
            <person name="Burke J.M."/>
            <person name="Salse J."/>
            <person name="Munos S."/>
            <person name="Vincourt P."/>
            <person name="Rieseberg L.H."/>
            <person name="Langlade N.B."/>
        </authorList>
    </citation>
    <scope>NUCLEOTIDE SEQUENCE</scope>
    <source>
        <tissue evidence="1">Leaves</tissue>
    </source>
</reference>
<gene>
    <name evidence="1" type="ORF">HanXRQr2_Chr16g0758181</name>
</gene>
<sequence>MSIDPEAKMINMDQKRIEKWILRRAFDDEEKPYLPKVPKTLICS</sequence>
<proteinExistence type="predicted"/>
<dbReference type="Gramene" id="mRNA:HanXRQr2_Chr16g0758181">
    <property type="protein sequence ID" value="mRNA:HanXRQr2_Chr16g0758181"/>
    <property type="gene ID" value="HanXRQr2_Chr16g0758181"/>
</dbReference>
<protein>
    <submittedName>
        <fullName evidence="1">Uncharacterized protein</fullName>
    </submittedName>
</protein>
<reference evidence="1" key="2">
    <citation type="submission" date="2020-06" db="EMBL/GenBank/DDBJ databases">
        <title>Helianthus annuus Genome sequencing and assembly Release 2.</title>
        <authorList>
            <person name="Gouzy J."/>
            <person name="Langlade N."/>
            <person name="Munos S."/>
        </authorList>
    </citation>
    <scope>NUCLEOTIDE SEQUENCE</scope>
    <source>
        <tissue evidence="1">Leaves</tissue>
    </source>
</reference>
<comment type="caution">
    <text evidence="1">The sequence shown here is derived from an EMBL/GenBank/DDBJ whole genome shotgun (WGS) entry which is preliminary data.</text>
</comment>
<organism evidence="1 2">
    <name type="scientific">Helianthus annuus</name>
    <name type="common">Common sunflower</name>
    <dbReference type="NCBI Taxonomy" id="4232"/>
    <lineage>
        <taxon>Eukaryota</taxon>
        <taxon>Viridiplantae</taxon>
        <taxon>Streptophyta</taxon>
        <taxon>Embryophyta</taxon>
        <taxon>Tracheophyta</taxon>
        <taxon>Spermatophyta</taxon>
        <taxon>Magnoliopsida</taxon>
        <taxon>eudicotyledons</taxon>
        <taxon>Gunneridae</taxon>
        <taxon>Pentapetalae</taxon>
        <taxon>asterids</taxon>
        <taxon>campanulids</taxon>
        <taxon>Asterales</taxon>
        <taxon>Asteraceae</taxon>
        <taxon>Asteroideae</taxon>
        <taxon>Heliantheae alliance</taxon>
        <taxon>Heliantheae</taxon>
        <taxon>Helianthus</taxon>
    </lineage>
</organism>
<name>A0A9K3DSP4_HELAN</name>
<accession>A0A9K3DSP4</accession>
<dbReference type="Proteomes" id="UP000215914">
    <property type="component" value="Unassembled WGS sequence"/>
</dbReference>
<dbReference type="EMBL" id="MNCJ02000331">
    <property type="protein sequence ID" value="KAF5760846.1"/>
    <property type="molecule type" value="Genomic_DNA"/>
</dbReference>
<evidence type="ECO:0000313" key="1">
    <source>
        <dbReference type="EMBL" id="KAF5760846.1"/>
    </source>
</evidence>
<keyword evidence="2" id="KW-1185">Reference proteome</keyword>
<evidence type="ECO:0000313" key="2">
    <source>
        <dbReference type="Proteomes" id="UP000215914"/>
    </source>
</evidence>
<dbReference type="AlphaFoldDB" id="A0A9K3DSP4"/>